<dbReference type="InterPro" id="IPR051046">
    <property type="entry name" value="MurCDEF_CellWall_CoF430Synth"/>
</dbReference>
<dbReference type="SUPFAM" id="SSF53244">
    <property type="entry name" value="MurD-like peptide ligases, peptide-binding domain"/>
    <property type="match status" value="1"/>
</dbReference>
<dbReference type="GO" id="GO:0005524">
    <property type="term" value="F:ATP binding"/>
    <property type="evidence" value="ECO:0007669"/>
    <property type="project" value="UniProtKB-UniRule"/>
</dbReference>
<dbReference type="Pfam" id="PF08245">
    <property type="entry name" value="Mur_ligase_M"/>
    <property type="match status" value="1"/>
</dbReference>
<keyword evidence="1 10" id="KW-0963">Cytoplasm</keyword>
<dbReference type="PANTHER" id="PTHR43024">
    <property type="entry name" value="UDP-N-ACETYLMURAMOYL-TRIPEPTIDE--D-ALANYL-D-ALANINE LIGASE"/>
    <property type="match status" value="1"/>
</dbReference>
<dbReference type="InterPro" id="IPR005863">
    <property type="entry name" value="UDP-N-AcMur_synth"/>
</dbReference>
<organism evidence="15 16">
    <name type="scientific">Tangfeifania diversioriginum</name>
    <dbReference type="NCBI Taxonomy" id="1168035"/>
    <lineage>
        <taxon>Bacteria</taxon>
        <taxon>Pseudomonadati</taxon>
        <taxon>Bacteroidota</taxon>
        <taxon>Bacteroidia</taxon>
        <taxon>Marinilabiliales</taxon>
        <taxon>Prolixibacteraceae</taxon>
        <taxon>Tangfeifania</taxon>
    </lineage>
</organism>
<comment type="subcellular location">
    <subcellularLocation>
        <location evidence="10 11">Cytoplasm</location>
    </subcellularLocation>
</comment>
<dbReference type="GO" id="GO:0008766">
    <property type="term" value="F:UDP-N-acetylmuramoylalanyl-D-glutamyl-2,6-diaminopimelate-D-alanyl-D-alanine ligase activity"/>
    <property type="evidence" value="ECO:0007669"/>
    <property type="project" value="RHEA"/>
</dbReference>
<dbReference type="GO" id="GO:0051301">
    <property type="term" value="P:cell division"/>
    <property type="evidence" value="ECO:0007669"/>
    <property type="project" value="UniProtKB-KW"/>
</dbReference>
<protein>
    <recommendedName>
        <fullName evidence="10 11">UDP-N-acetylmuramoyl-tripeptide--D-alanyl-D-alanine ligase</fullName>
        <ecNumber evidence="10 11">6.3.2.10</ecNumber>
    </recommendedName>
    <alternativeName>
        <fullName evidence="10">D-alanyl-D-alanine-adding enzyme</fullName>
    </alternativeName>
</protein>
<evidence type="ECO:0000256" key="3">
    <source>
        <dbReference type="ARBA" id="ARBA00022618"/>
    </source>
</evidence>
<evidence type="ECO:0000256" key="2">
    <source>
        <dbReference type="ARBA" id="ARBA00022598"/>
    </source>
</evidence>
<keyword evidence="6 10" id="KW-0133">Cell shape</keyword>
<evidence type="ECO:0000256" key="1">
    <source>
        <dbReference type="ARBA" id="ARBA00022490"/>
    </source>
</evidence>
<dbReference type="InterPro" id="IPR004101">
    <property type="entry name" value="Mur_ligase_C"/>
</dbReference>
<dbReference type="InterPro" id="IPR035911">
    <property type="entry name" value="MurE/MurF_N"/>
</dbReference>
<keyword evidence="4 10" id="KW-0547">Nucleotide-binding</keyword>
<dbReference type="GO" id="GO:0008360">
    <property type="term" value="P:regulation of cell shape"/>
    <property type="evidence" value="ECO:0007669"/>
    <property type="project" value="UniProtKB-KW"/>
</dbReference>
<comment type="pathway">
    <text evidence="10 11">Cell wall biogenesis; peptidoglycan biosynthesis.</text>
</comment>
<evidence type="ECO:0000256" key="6">
    <source>
        <dbReference type="ARBA" id="ARBA00022960"/>
    </source>
</evidence>
<accession>A0A1M6NVT7</accession>
<reference evidence="15 16" key="1">
    <citation type="submission" date="2016-11" db="EMBL/GenBank/DDBJ databases">
        <authorList>
            <person name="Jaros S."/>
            <person name="Januszkiewicz K."/>
            <person name="Wedrychowicz H."/>
        </authorList>
    </citation>
    <scope>NUCLEOTIDE SEQUENCE [LARGE SCALE GENOMIC DNA]</scope>
    <source>
        <strain evidence="15 16">DSM 27063</strain>
    </source>
</reference>
<dbReference type="EMBL" id="FQZE01000047">
    <property type="protein sequence ID" value="SHJ99803.1"/>
    <property type="molecule type" value="Genomic_DNA"/>
</dbReference>
<keyword evidence="9 10" id="KW-0961">Cell wall biogenesis/degradation</keyword>
<dbReference type="STRING" id="1168035.SAMN05444280_1479"/>
<evidence type="ECO:0000313" key="15">
    <source>
        <dbReference type="EMBL" id="SHJ99803.1"/>
    </source>
</evidence>
<dbReference type="InterPro" id="IPR000713">
    <property type="entry name" value="Mur_ligase_N"/>
</dbReference>
<gene>
    <name evidence="10" type="primary">murF</name>
    <name evidence="15" type="ORF">SAMN05444280_1479</name>
</gene>
<dbReference type="Gene3D" id="3.90.190.20">
    <property type="entry name" value="Mur ligase, C-terminal domain"/>
    <property type="match status" value="1"/>
</dbReference>
<keyword evidence="3 10" id="KW-0132">Cell division</keyword>
<dbReference type="AlphaFoldDB" id="A0A1M6NVT7"/>
<keyword evidence="16" id="KW-1185">Reference proteome</keyword>
<dbReference type="GO" id="GO:0047480">
    <property type="term" value="F:UDP-N-acetylmuramoyl-tripeptide-D-alanyl-D-alanine ligase activity"/>
    <property type="evidence" value="ECO:0007669"/>
    <property type="project" value="UniProtKB-UniRule"/>
</dbReference>
<dbReference type="InterPro" id="IPR013221">
    <property type="entry name" value="Mur_ligase_cen"/>
</dbReference>
<comment type="function">
    <text evidence="10 11">Involved in cell wall formation. Catalyzes the final step in the synthesis of UDP-N-acetylmuramoyl-pentapeptide, the precursor of murein.</text>
</comment>
<dbReference type="HAMAP" id="MF_02019">
    <property type="entry name" value="MurF"/>
    <property type="match status" value="1"/>
</dbReference>
<feature type="domain" description="Mur ligase C-terminal" evidence="13">
    <location>
        <begin position="302"/>
        <end position="387"/>
    </location>
</feature>
<evidence type="ECO:0000256" key="9">
    <source>
        <dbReference type="ARBA" id="ARBA00023316"/>
    </source>
</evidence>
<sequence>MNTDGLYQLFKNHPIVVTDSRKIKNGSLFFALKGENFNGNKFAAEALEKGAAYAIIDEAKYQVGNRTILVEDVLEALQKLARWHKKELEIPVLGITGSNGKTTTKELIAAVLSKKFRISFTQGNLNNHIGVPLTLLSMDKSTEFGIVEMGANHPGEIAQLCAISDPDYGIITNIGRAHLEGFGSFEAIKKTKAELYDYLKKKNGTIFYNRDNYILSELTKSIRHKISFGSKNADLSGHPVFSPPFINAEVHFPKENLYFNSKLTGDYNFENIMAAVCIGHYFEVDPRVIQKAIKNYTPGNNRSQLIEKNNLKIIMDAYNANPTSMQASIESFVSSFSNPRYLILGDMLELGSEELNDHISILEKTKKHSFSEVLLVGNAFTRAAKSYSVKSFINTNSLCHYLAENPITEGAVLIKGSRGIQLEKVLDVL</sequence>
<evidence type="ECO:0000259" key="12">
    <source>
        <dbReference type="Pfam" id="PF01225"/>
    </source>
</evidence>
<dbReference type="EC" id="6.3.2.10" evidence="10 11"/>
<proteinExistence type="inferred from homology"/>
<dbReference type="NCBIfam" id="TIGR01143">
    <property type="entry name" value="murF"/>
    <property type="match status" value="1"/>
</dbReference>
<feature type="domain" description="Mur ligase central" evidence="14">
    <location>
        <begin position="95"/>
        <end position="278"/>
    </location>
</feature>
<dbReference type="PANTHER" id="PTHR43024:SF1">
    <property type="entry name" value="UDP-N-ACETYLMURAMOYL-TRIPEPTIDE--D-ALANYL-D-ALANINE LIGASE"/>
    <property type="match status" value="1"/>
</dbReference>
<dbReference type="Pfam" id="PF02875">
    <property type="entry name" value="Mur_ligase_C"/>
    <property type="match status" value="1"/>
</dbReference>
<keyword evidence="5 10" id="KW-0067">ATP-binding</keyword>
<dbReference type="Gene3D" id="3.40.1190.10">
    <property type="entry name" value="Mur-like, catalytic domain"/>
    <property type="match status" value="1"/>
</dbReference>
<evidence type="ECO:0000256" key="10">
    <source>
        <dbReference type="HAMAP-Rule" id="MF_02019"/>
    </source>
</evidence>
<dbReference type="InterPro" id="IPR036615">
    <property type="entry name" value="Mur_ligase_C_dom_sf"/>
</dbReference>
<dbReference type="GO" id="GO:0071555">
    <property type="term" value="P:cell wall organization"/>
    <property type="evidence" value="ECO:0007669"/>
    <property type="project" value="UniProtKB-KW"/>
</dbReference>
<evidence type="ECO:0000256" key="5">
    <source>
        <dbReference type="ARBA" id="ARBA00022840"/>
    </source>
</evidence>
<dbReference type="SUPFAM" id="SSF63418">
    <property type="entry name" value="MurE/MurF N-terminal domain"/>
    <property type="match status" value="1"/>
</dbReference>
<comment type="catalytic activity">
    <reaction evidence="10 11">
        <text>D-alanyl-D-alanine + UDP-N-acetyl-alpha-D-muramoyl-L-alanyl-gamma-D-glutamyl-meso-2,6-diaminopimelate + ATP = UDP-N-acetyl-alpha-D-muramoyl-L-alanyl-gamma-D-glutamyl-meso-2,6-diaminopimeloyl-D-alanyl-D-alanine + ADP + phosphate + H(+)</text>
        <dbReference type="Rhea" id="RHEA:28374"/>
        <dbReference type="ChEBI" id="CHEBI:15378"/>
        <dbReference type="ChEBI" id="CHEBI:30616"/>
        <dbReference type="ChEBI" id="CHEBI:43474"/>
        <dbReference type="ChEBI" id="CHEBI:57822"/>
        <dbReference type="ChEBI" id="CHEBI:61386"/>
        <dbReference type="ChEBI" id="CHEBI:83905"/>
        <dbReference type="ChEBI" id="CHEBI:456216"/>
        <dbReference type="EC" id="6.3.2.10"/>
    </reaction>
</comment>
<feature type="binding site" evidence="10">
    <location>
        <begin position="97"/>
        <end position="103"/>
    </location>
    <ligand>
        <name>ATP</name>
        <dbReference type="ChEBI" id="CHEBI:30616"/>
    </ligand>
</feature>
<evidence type="ECO:0000313" key="16">
    <source>
        <dbReference type="Proteomes" id="UP000184050"/>
    </source>
</evidence>
<dbReference type="UniPathway" id="UPA00219"/>
<dbReference type="Proteomes" id="UP000184050">
    <property type="component" value="Unassembled WGS sequence"/>
</dbReference>
<dbReference type="OrthoDB" id="9801978at2"/>
<feature type="domain" description="Mur ligase N-terminal catalytic" evidence="12">
    <location>
        <begin position="16"/>
        <end position="82"/>
    </location>
</feature>
<evidence type="ECO:0000256" key="11">
    <source>
        <dbReference type="RuleBase" id="RU004136"/>
    </source>
</evidence>
<comment type="similarity">
    <text evidence="10">Belongs to the MurCDEF family. MurF subfamily.</text>
</comment>
<dbReference type="SUPFAM" id="SSF53623">
    <property type="entry name" value="MurD-like peptide ligases, catalytic domain"/>
    <property type="match status" value="1"/>
</dbReference>
<evidence type="ECO:0000259" key="14">
    <source>
        <dbReference type="Pfam" id="PF08245"/>
    </source>
</evidence>
<evidence type="ECO:0000256" key="4">
    <source>
        <dbReference type="ARBA" id="ARBA00022741"/>
    </source>
</evidence>
<dbReference type="Gene3D" id="3.40.1390.10">
    <property type="entry name" value="MurE/MurF, N-terminal domain"/>
    <property type="match status" value="1"/>
</dbReference>
<evidence type="ECO:0000259" key="13">
    <source>
        <dbReference type="Pfam" id="PF02875"/>
    </source>
</evidence>
<dbReference type="Pfam" id="PF01225">
    <property type="entry name" value="Mur_ligase"/>
    <property type="match status" value="1"/>
</dbReference>
<dbReference type="RefSeq" id="WP_073173743.1">
    <property type="nucleotide sequence ID" value="NZ_FQZE01000047.1"/>
</dbReference>
<keyword evidence="8 10" id="KW-0131">Cell cycle</keyword>
<keyword evidence="2 10" id="KW-0436">Ligase</keyword>
<dbReference type="InterPro" id="IPR036565">
    <property type="entry name" value="Mur-like_cat_sf"/>
</dbReference>
<keyword evidence="7 10" id="KW-0573">Peptidoglycan synthesis</keyword>
<evidence type="ECO:0000256" key="7">
    <source>
        <dbReference type="ARBA" id="ARBA00022984"/>
    </source>
</evidence>
<name>A0A1M6NVT7_9BACT</name>
<evidence type="ECO:0000256" key="8">
    <source>
        <dbReference type="ARBA" id="ARBA00023306"/>
    </source>
</evidence>
<dbReference type="GO" id="GO:0009252">
    <property type="term" value="P:peptidoglycan biosynthetic process"/>
    <property type="evidence" value="ECO:0007669"/>
    <property type="project" value="UniProtKB-UniRule"/>
</dbReference>
<dbReference type="GO" id="GO:0005737">
    <property type="term" value="C:cytoplasm"/>
    <property type="evidence" value="ECO:0007669"/>
    <property type="project" value="UniProtKB-SubCell"/>
</dbReference>